<keyword evidence="4" id="KW-1185">Reference proteome</keyword>
<feature type="transmembrane region" description="Helical" evidence="1">
    <location>
        <begin position="91"/>
        <end position="110"/>
    </location>
</feature>
<evidence type="ECO:0000259" key="2">
    <source>
        <dbReference type="Pfam" id="PF06750"/>
    </source>
</evidence>
<dbReference type="GO" id="GO:0005886">
    <property type="term" value="C:plasma membrane"/>
    <property type="evidence" value="ECO:0007669"/>
    <property type="project" value="TreeGrafter"/>
</dbReference>
<feature type="transmembrane region" description="Helical" evidence="1">
    <location>
        <begin position="141"/>
        <end position="159"/>
    </location>
</feature>
<dbReference type="InterPro" id="IPR010627">
    <property type="entry name" value="Prepilin_pept_A24_N"/>
</dbReference>
<dbReference type="GO" id="GO:0004190">
    <property type="term" value="F:aspartic-type endopeptidase activity"/>
    <property type="evidence" value="ECO:0007669"/>
    <property type="project" value="TreeGrafter"/>
</dbReference>
<dbReference type="EMBL" id="SCFB01000007">
    <property type="protein sequence ID" value="RZI45716.1"/>
    <property type="molecule type" value="Genomic_DNA"/>
</dbReference>
<keyword evidence="1" id="KW-0472">Membrane</keyword>
<reference evidence="3 4" key="1">
    <citation type="submission" date="2018-10" db="EMBL/GenBank/DDBJ databases">
        <title>An updated phylogeny of the Alphaproteobacteria reveals that the parasitic Rickettsiales and Holosporales have independent origins.</title>
        <authorList>
            <person name="Munoz-Gomez S.A."/>
            <person name="Hess S."/>
            <person name="Burger G."/>
            <person name="Lang B.F."/>
            <person name="Susko E."/>
            <person name="Slamovits C.H."/>
            <person name="Roger A.J."/>
        </authorList>
    </citation>
    <scope>NUCLEOTIDE SEQUENCE [LARGE SCALE GENOMIC DNA]</scope>
    <source>
        <strain evidence="3">HOLO01</strain>
    </source>
</reference>
<sequence length="229" mass="25810">MTMMIASFLIGACLASFVTVLAQPMTSLWRRSVCDGCGRPLKWFQMIPVLSSWLLRNRCHHCNHRPSLLYGFVETLTGLMFVLTASVLPLGWPLLITDIFIVIGLHISLWDWRWRQIPINDLALLGGLTILHLMMKGRFPVSSLIMAGLLFFLCVIWRVRGRPFPLASGDWVLLVITAAWLQPETLPAFLSILGGLGLLSAILYQKHYSTPFFPFAPAILLATWICLVF</sequence>
<protein>
    <submittedName>
        <fullName evidence="3">Prepilin peptidase</fullName>
    </submittedName>
</protein>
<comment type="caution">
    <text evidence="3">The sequence shown here is derived from an EMBL/GenBank/DDBJ whole genome shotgun (WGS) entry which is preliminary data.</text>
</comment>
<proteinExistence type="predicted"/>
<organism evidence="3 4">
    <name type="scientific">Candidatus Finniella inopinata</name>
    <dbReference type="NCBI Taxonomy" id="1696036"/>
    <lineage>
        <taxon>Bacteria</taxon>
        <taxon>Pseudomonadati</taxon>
        <taxon>Pseudomonadota</taxon>
        <taxon>Alphaproteobacteria</taxon>
        <taxon>Holosporales</taxon>
        <taxon>Candidatus Paracaedibacteraceae</taxon>
        <taxon>Candidatus Finniella</taxon>
    </lineage>
</organism>
<feature type="domain" description="Prepilin peptidase A24 N-terminal" evidence="2">
    <location>
        <begin position="9"/>
        <end position="85"/>
    </location>
</feature>
<name>A0A4Q7DLT3_9PROT</name>
<evidence type="ECO:0000313" key="3">
    <source>
        <dbReference type="EMBL" id="RZI45716.1"/>
    </source>
</evidence>
<evidence type="ECO:0000313" key="4">
    <source>
        <dbReference type="Proteomes" id="UP000293550"/>
    </source>
</evidence>
<dbReference type="InterPro" id="IPR050882">
    <property type="entry name" value="Prepilin_peptidase/N-MTase"/>
</dbReference>
<gene>
    <name evidence="3" type="ORF">EQU50_06345</name>
</gene>
<keyword evidence="1" id="KW-0812">Transmembrane</keyword>
<feature type="transmembrane region" description="Helical" evidence="1">
    <location>
        <begin position="210"/>
        <end position="228"/>
    </location>
</feature>
<feature type="transmembrane region" description="Helical" evidence="1">
    <location>
        <begin position="171"/>
        <end position="204"/>
    </location>
</feature>
<dbReference type="OrthoDB" id="9789291at2"/>
<dbReference type="AlphaFoldDB" id="A0A4Q7DLT3"/>
<feature type="transmembrane region" description="Helical" evidence="1">
    <location>
        <begin position="67"/>
        <end position="85"/>
    </location>
</feature>
<accession>A0A4Q7DLT3</accession>
<dbReference type="PANTHER" id="PTHR30487">
    <property type="entry name" value="TYPE 4 PREPILIN-LIKE PROTEINS LEADER PEPTIDE-PROCESSING ENZYME"/>
    <property type="match status" value="1"/>
</dbReference>
<keyword evidence="1" id="KW-1133">Transmembrane helix</keyword>
<dbReference type="GO" id="GO:0006465">
    <property type="term" value="P:signal peptide processing"/>
    <property type="evidence" value="ECO:0007669"/>
    <property type="project" value="TreeGrafter"/>
</dbReference>
<evidence type="ECO:0000256" key="1">
    <source>
        <dbReference type="SAM" id="Phobius"/>
    </source>
</evidence>
<dbReference type="Pfam" id="PF06750">
    <property type="entry name" value="A24_N_bact"/>
    <property type="match status" value="1"/>
</dbReference>
<dbReference type="Proteomes" id="UP000293550">
    <property type="component" value="Unassembled WGS sequence"/>
</dbReference>
<dbReference type="PANTHER" id="PTHR30487:SF0">
    <property type="entry name" value="PREPILIN LEADER PEPTIDASE_N-METHYLTRANSFERASE-RELATED"/>
    <property type="match status" value="1"/>
</dbReference>